<dbReference type="KEGG" id="api:100160748"/>
<dbReference type="InterPro" id="IPR017853">
    <property type="entry name" value="GH"/>
</dbReference>
<dbReference type="GO" id="GO:0005975">
    <property type="term" value="P:carbohydrate metabolic process"/>
    <property type="evidence" value="ECO:0007669"/>
    <property type="project" value="InterPro"/>
</dbReference>
<evidence type="ECO:0000256" key="4">
    <source>
        <dbReference type="ARBA" id="ARBA00023180"/>
    </source>
</evidence>
<dbReference type="AlphaFoldDB" id="A0A8R2H5R4"/>
<proteinExistence type="inferred from homology"/>
<evidence type="ECO:0000313" key="8">
    <source>
        <dbReference type="EnsemblMetazoa" id="XP_016659003.1"/>
    </source>
</evidence>
<dbReference type="PANTHER" id="PTHR10357:SF179">
    <property type="entry name" value="NEUTRAL AND BASIC AMINO ACID TRANSPORT PROTEIN RBAT"/>
    <property type="match status" value="1"/>
</dbReference>
<comment type="similarity">
    <text evidence="2">Belongs to the glycosyl hydrolase 13 family.</text>
</comment>
<dbReference type="SMART" id="SM00642">
    <property type="entry name" value="Aamy"/>
    <property type="match status" value="1"/>
</dbReference>
<keyword evidence="5" id="KW-0378">Hydrolase</keyword>
<dbReference type="GO" id="GO:0004558">
    <property type="term" value="F:alpha-1,4-glucosidase activity"/>
    <property type="evidence" value="ECO:0007669"/>
    <property type="project" value="UniProtKB-EC"/>
</dbReference>
<dbReference type="PANTHER" id="PTHR10357">
    <property type="entry name" value="ALPHA-AMYLASE FAMILY MEMBER"/>
    <property type="match status" value="1"/>
</dbReference>
<dbReference type="Gene3D" id="3.90.400.10">
    <property type="entry name" value="Oligo-1,6-glucosidase, Domain 2"/>
    <property type="match status" value="1"/>
</dbReference>
<reference evidence="9" key="1">
    <citation type="submission" date="2010-06" db="EMBL/GenBank/DDBJ databases">
        <authorList>
            <person name="Jiang H."/>
            <person name="Abraham K."/>
            <person name="Ali S."/>
            <person name="Alsbrooks S.L."/>
            <person name="Anim B.N."/>
            <person name="Anosike U.S."/>
            <person name="Attaway T."/>
            <person name="Bandaranaike D.P."/>
            <person name="Battles P.K."/>
            <person name="Bell S.N."/>
            <person name="Bell A.V."/>
            <person name="Beltran B."/>
            <person name="Bickham C."/>
            <person name="Bustamante Y."/>
            <person name="Caleb T."/>
            <person name="Canada A."/>
            <person name="Cardenas V."/>
            <person name="Carter K."/>
            <person name="Chacko J."/>
            <person name="Chandrabose M.N."/>
            <person name="Chavez D."/>
            <person name="Chavez A."/>
            <person name="Chen L."/>
            <person name="Chu H.-S."/>
            <person name="Claassen K.J."/>
            <person name="Cockrell R."/>
            <person name="Collins M."/>
            <person name="Cooper J.A."/>
            <person name="Cree A."/>
            <person name="Curry S.M."/>
            <person name="Da Y."/>
            <person name="Dao M.D."/>
            <person name="Das B."/>
            <person name="Davila M.-L."/>
            <person name="Davy-Carroll L."/>
            <person name="Denson S."/>
            <person name="Dinh H."/>
            <person name="Ebong V.E."/>
            <person name="Edwards J.R."/>
            <person name="Egan A."/>
            <person name="El-Daye J."/>
            <person name="Escobedo L."/>
            <person name="Fernandez S."/>
            <person name="Fernando P.R."/>
            <person name="Flagg N."/>
            <person name="Forbes L.D."/>
            <person name="Fowler R.G."/>
            <person name="Fu Q."/>
            <person name="Gabisi R.A."/>
            <person name="Ganer J."/>
            <person name="Garbino Pronczuk A."/>
            <person name="Garcia R.M."/>
            <person name="Garner T."/>
            <person name="Garrett T.E."/>
            <person name="Gonzalez D.A."/>
            <person name="Hamid H."/>
            <person name="Hawkins E.S."/>
            <person name="Hirani K."/>
            <person name="Hogues M.E."/>
            <person name="Hollins B."/>
            <person name="Hsiao C.-H."/>
            <person name="Jabil R."/>
            <person name="James M.L."/>
            <person name="Jhangiani S.N."/>
            <person name="Johnson B."/>
            <person name="Johnson Q."/>
            <person name="Joshi V."/>
            <person name="Kalu J.B."/>
            <person name="Kam C."/>
            <person name="Kashfia A."/>
            <person name="Keebler J."/>
            <person name="Kisamo H."/>
            <person name="Kovar C.L."/>
            <person name="Lago L.A."/>
            <person name="Lai C.-Y."/>
            <person name="Laidlaw J."/>
            <person name="Lara F."/>
            <person name="Le T.-K."/>
            <person name="Lee S.L."/>
            <person name="Legall F.H."/>
            <person name="Lemon S.J."/>
            <person name="Lewis L.R."/>
            <person name="Li B."/>
            <person name="Liu Y."/>
            <person name="Liu Y.-S."/>
            <person name="Lopez J."/>
            <person name="Lozado R.J."/>
            <person name="Lu J."/>
            <person name="Madu R.C."/>
            <person name="Maheshwari M."/>
            <person name="Maheshwari R."/>
            <person name="Malloy K."/>
            <person name="Martinez E."/>
            <person name="Mathew T."/>
            <person name="Mercado I.C."/>
            <person name="Mercado C."/>
            <person name="Meyer B."/>
            <person name="Montgomery K."/>
            <person name="Morgan M.B."/>
            <person name="Munidasa M."/>
            <person name="Nazareth L.V."/>
            <person name="Nelson J."/>
            <person name="Ng B.M."/>
            <person name="Nguyen N.B."/>
            <person name="Nguyen P.Q."/>
            <person name="Nguyen T."/>
            <person name="Obregon M."/>
            <person name="Okwuonu G.O."/>
            <person name="Onwere C.G."/>
            <person name="Orozco G."/>
            <person name="Parra A."/>
            <person name="Patel S."/>
            <person name="Patil S."/>
            <person name="Perez A."/>
            <person name="Perez Y."/>
            <person name="Pham C."/>
            <person name="Primus E.L."/>
            <person name="Pu L.-L."/>
            <person name="Puazo M."/>
            <person name="Qin X."/>
            <person name="Quiroz J.B."/>
            <person name="Reese J."/>
            <person name="Richards S."/>
            <person name="Rives C.M."/>
            <person name="Robberts R."/>
            <person name="Ruiz S.J."/>
            <person name="Ruiz M.J."/>
            <person name="Santibanez J."/>
            <person name="Schneider B.W."/>
            <person name="Sisson I."/>
            <person name="Smith M."/>
            <person name="Sodergren E."/>
            <person name="Song X.-Z."/>
            <person name="Song B.B."/>
            <person name="Summersgill H."/>
            <person name="Thelus R."/>
            <person name="Thornton R.D."/>
            <person name="Trejos Z.Y."/>
            <person name="Usmani K."/>
            <person name="Vattathil S."/>
            <person name="Villasana D."/>
            <person name="Walker D.L."/>
            <person name="Wang S."/>
            <person name="Wang K."/>
            <person name="White C.S."/>
            <person name="Williams A.C."/>
            <person name="Williamson J."/>
            <person name="Wilson K."/>
            <person name="Woghiren I.O."/>
            <person name="Woodworth J.R."/>
            <person name="Worley K.C."/>
            <person name="Wright R.A."/>
            <person name="Wu W."/>
            <person name="Young L."/>
            <person name="Zhang L."/>
            <person name="Zhang J."/>
            <person name="Zhu Y."/>
            <person name="Muzny D.M."/>
            <person name="Weinstock G."/>
            <person name="Gibbs R.A."/>
        </authorList>
    </citation>
    <scope>NUCLEOTIDE SEQUENCE [LARGE SCALE GENOMIC DNA]</scope>
    <source>
        <strain evidence="9">LSR1</strain>
    </source>
</reference>
<dbReference type="SUPFAM" id="SSF51445">
    <property type="entry name" value="(Trans)glycosidases"/>
    <property type="match status" value="1"/>
</dbReference>
<dbReference type="FunFam" id="3.90.400.10:FF:000001">
    <property type="entry name" value="Maltase A3, isoform A"/>
    <property type="match status" value="1"/>
</dbReference>
<accession>A0A8R2H5R4</accession>
<evidence type="ECO:0000313" key="9">
    <source>
        <dbReference type="Proteomes" id="UP000007819"/>
    </source>
</evidence>
<sequence length="616" mass="71915">MSFFLFLYFIILGVEAGNKKLVNLHHQEISSIELRSNKILTSAFNHLQNLEYEVIEDNMEGLSNKLKKYNFLSKKNKTNLDWWQTGIIYEIYPRSFMDSTGNGIGDLRGIIKKIPYLKYLGICAVWLTPIYPSPGVDLGYDIMNYRGIDELMGTMEDFEELINKLHESGIKIILDIVPNHTSDQHEWFDKSVQSIEPYTDYYLWVDAKYVNGTRQVPNNWKSLFGNSIWEWNETRQKYYLHQFYKQQPDLNYWNPLVREEIKDMMRFWLDKGVDGFRMDAIAHLYERPDLLDAPVLGDGNLQKVGYTQALDECFYEVNDWRSLLEEYKKNDGQTKIIIVETYLDLKYTMKYYGNETNLGAHFPLNVCLARLDHPSAKEFVEKLTEWISNLPSGAWSSWIIGNHDIRRRATTRFGLELIDGIHMLQLLLPGTPVVYMGDELGMTDTYLRYDQLIEDMSKEFAGIPRETVRTPFQWDSSPQAGFSNKTKTWLPVNPNYVTLNVEFEQNARRSHLKIFKEIVNLRQLEIFRTGDVKFYEISEYVFAFSRSNKFLKTYFTVINLGSELENINLKKFKKRLSSKLTVKISSLFAEQNNGDVVSAKSFTLRPSAALVLESSF</sequence>
<dbReference type="Pfam" id="PF00128">
    <property type="entry name" value="Alpha-amylase"/>
    <property type="match status" value="1"/>
</dbReference>
<dbReference type="GeneID" id="100160748"/>
<dbReference type="OrthoDB" id="1740265at2759"/>
<feature type="signal peptide" evidence="6">
    <location>
        <begin position="1"/>
        <end position="16"/>
    </location>
</feature>
<evidence type="ECO:0000256" key="3">
    <source>
        <dbReference type="ARBA" id="ARBA00012741"/>
    </source>
</evidence>
<reference evidence="8" key="2">
    <citation type="submission" date="2022-06" db="UniProtKB">
        <authorList>
            <consortium name="EnsemblMetazoa"/>
        </authorList>
    </citation>
    <scope>IDENTIFICATION</scope>
</reference>
<comment type="catalytic activity">
    <reaction evidence="1">
        <text>Hydrolysis of terminal, non-reducing (1-&gt;4)-linked alpha-D-glucose residues with release of alpha-D-glucose.</text>
        <dbReference type="EC" id="3.2.1.20"/>
    </reaction>
</comment>
<evidence type="ECO:0000256" key="5">
    <source>
        <dbReference type="ARBA" id="ARBA00023295"/>
    </source>
</evidence>
<dbReference type="Proteomes" id="UP000007819">
    <property type="component" value="Chromosome A1"/>
</dbReference>
<keyword evidence="5" id="KW-0326">Glycosidase</keyword>
<evidence type="ECO:0000256" key="1">
    <source>
        <dbReference type="ARBA" id="ARBA00001657"/>
    </source>
</evidence>
<dbReference type="Gene3D" id="2.60.40.1180">
    <property type="entry name" value="Golgi alpha-mannosidase II"/>
    <property type="match status" value="1"/>
</dbReference>
<name>A0A8R2H5R4_ACYPI</name>
<dbReference type="InterPro" id="IPR045857">
    <property type="entry name" value="O16G_dom_2"/>
</dbReference>
<dbReference type="RefSeq" id="XP_016659003.1">
    <property type="nucleotide sequence ID" value="XM_016803514.2"/>
</dbReference>
<evidence type="ECO:0000256" key="2">
    <source>
        <dbReference type="ARBA" id="ARBA00008061"/>
    </source>
</evidence>
<protein>
    <recommendedName>
        <fullName evidence="3">alpha-glucosidase</fullName>
        <ecNumber evidence="3">3.2.1.20</ecNumber>
    </recommendedName>
</protein>
<feature type="domain" description="Glycosyl hydrolase family 13 catalytic" evidence="7">
    <location>
        <begin position="90"/>
        <end position="473"/>
    </location>
</feature>
<evidence type="ECO:0000259" key="7">
    <source>
        <dbReference type="SMART" id="SM00642"/>
    </source>
</evidence>
<dbReference type="Gene3D" id="3.20.20.80">
    <property type="entry name" value="Glycosidases"/>
    <property type="match status" value="1"/>
</dbReference>
<keyword evidence="4" id="KW-0325">Glycoprotein</keyword>
<keyword evidence="9" id="KW-1185">Reference proteome</keyword>
<dbReference type="EC" id="3.2.1.20" evidence="3"/>
<dbReference type="InterPro" id="IPR013780">
    <property type="entry name" value="Glyco_hydro_b"/>
</dbReference>
<dbReference type="InterPro" id="IPR006047">
    <property type="entry name" value="GH13_cat_dom"/>
</dbReference>
<organism evidence="8 9">
    <name type="scientific">Acyrthosiphon pisum</name>
    <name type="common">Pea aphid</name>
    <dbReference type="NCBI Taxonomy" id="7029"/>
    <lineage>
        <taxon>Eukaryota</taxon>
        <taxon>Metazoa</taxon>
        <taxon>Ecdysozoa</taxon>
        <taxon>Arthropoda</taxon>
        <taxon>Hexapoda</taxon>
        <taxon>Insecta</taxon>
        <taxon>Pterygota</taxon>
        <taxon>Neoptera</taxon>
        <taxon>Paraneoptera</taxon>
        <taxon>Hemiptera</taxon>
        <taxon>Sternorrhyncha</taxon>
        <taxon>Aphidomorpha</taxon>
        <taxon>Aphidoidea</taxon>
        <taxon>Aphididae</taxon>
        <taxon>Macrosiphini</taxon>
        <taxon>Acyrthosiphon</taxon>
    </lineage>
</organism>
<keyword evidence="6" id="KW-0732">Signal</keyword>
<feature type="chain" id="PRO_5035851276" description="alpha-glucosidase" evidence="6">
    <location>
        <begin position="17"/>
        <end position="616"/>
    </location>
</feature>
<dbReference type="EnsemblMetazoa" id="XM_016803514.2">
    <property type="protein sequence ID" value="XP_016659003.1"/>
    <property type="gene ID" value="LOC100160748"/>
</dbReference>
<evidence type="ECO:0000256" key="6">
    <source>
        <dbReference type="SAM" id="SignalP"/>
    </source>
</evidence>